<organism evidence="1 2">
    <name type="scientific">Paramuricea clavata</name>
    <name type="common">Red gorgonian</name>
    <name type="synonym">Violescent sea-whip</name>
    <dbReference type="NCBI Taxonomy" id="317549"/>
    <lineage>
        <taxon>Eukaryota</taxon>
        <taxon>Metazoa</taxon>
        <taxon>Cnidaria</taxon>
        <taxon>Anthozoa</taxon>
        <taxon>Octocorallia</taxon>
        <taxon>Malacalcyonacea</taxon>
        <taxon>Plexauridae</taxon>
        <taxon>Paramuricea</taxon>
    </lineage>
</organism>
<evidence type="ECO:0000313" key="2">
    <source>
        <dbReference type="Proteomes" id="UP001152795"/>
    </source>
</evidence>
<gene>
    <name evidence="1" type="ORF">PACLA_8A021404</name>
</gene>
<sequence>MAKRKNPEKSHSDGERKRYKLGDKDLQDIVDMVRVNKTRVEITPKNIADIAKMVHENRLQKQTTKTSRGKRNYNIEDRDLREIANIVEKNKEHTQIPRNAFHVDLLRTHRRLGYNEYIYSVRIGAGNITTLPEFYDSLTEIFSYLINTMNYIASSPTDKARFYISKAPRTPFSTAILNVSDFNTDMFFDIFEKHMQSNAQEVIDGGWSTTVSLYIFPNSYIPRTTKEKTVRKKQMYRSVGKNGTDVGRGRKKLVQKHGREIRSGVFQVVSKSDCCFALALLTGRSFVDKDERYDKLSLNRNTPLEQLYTDDEITDVYEQCGLAVGGVSINQLPDVYERYLAVQNIDLVVFSKNNDDIVYDSRMRGTDEICSTNLKIIFLWLNDRHYDLVLSPNTFLQMTAGKFCFKCMNYLKHWERVTTHVCRISFSCLNCYSGGEKCPEEEGFFIQCPQCFVNFKNHDCYMAHLTKRVFKKGSEKVYSVTPCQHMFFCKTCYKKVPRMTVMGKKTAAHNCDMVYCKHCNAVKKKRTNVL</sequence>
<reference evidence="1" key="1">
    <citation type="submission" date="2020-04" db="EMBL/GenBank/DDBJ databases">
        <authorList>
            <person name="Alioto T."/>
            <person name="Alioto T."/>
            <person name="Gomez Garrido J."/>
        </authorList>
    </citation>
    <scope>NUCLEOTIDE SEQUENCE</scope>
    <source>
        <strain evidence="1">A484AB</strain>
    </source>
</reference>
<dbReference type="EMBL" id="CACRXK020000082">
    <property type="protein sequence ID" value="CAB3977956.1"/>
    <property type="molecule type" value="Genomic_DNA"/>
</dbReference>
<proteinExistence type="predicted"/>
<dbReference type="AlphaFoldDB" id="A0A6S7FQ09"/>
<protein>
    <submittedName>
        <fullName evidence="1">Uncharacterized protein</fullName>
    </submittedName>
</protein>
<evidence type="ECO:0000313" key="1">
    <source>
        <dbReference type="EMBL" id="CAB3977956.1"/>
    </source>
</evidence>
<name>A0A6S7FQ09_PARCT</name>
<keyword evidence="2" id="KW-1185">Reference proteome</keyword>
<accession>A0A6S7FQ09</accession>
<comment type="caution">
    <text evidence="1">The sequence shown here is derived from an EMBL/GenBank/DDBJ whole genome shotgun (WGS) entry which is preliminary data.</text>
</comment>
<dbReference type="Proteomes" id="UP001152795">
    <property type="component" value="Unassembled WGS sequence"/>
</dbReference>